<dbReference type="Pfam" id="PF04640">
    <property type="entry name" value="PLATZ"/>
    <property type="match status" value="1"/>
</dbReference>
<evidence type="ECO:0000313" key="2">
    <source>
        <dbReference type="EMBL" id="KAK9009010.1"/>
    </source>
</evidence>
<comment type="caution">
    <text evidence="2">The sequence shown here is derived from an EMBL/GenBank/DDBJ whole genome shotgun (WGS) entry which is preliminary data.</text>
</comment>
<reference evidence="2 3" key="1">
    <citation type="journal article" date="2024" name="G3 (Bethesda)">
        <title>Genome assembly of Hibiscus sabdariffa L. provides insights into metabolisms of medicinal natural products.</title>
        <authorList>
            <person name="Kim T."/>
        </authorList>
    </citation>
    <scope>NUCLEOTIDE SEQUENCE [LARGE SCALE GENOMIC DNA]</scope>
    <source>
        <strain evidence="2">TK-2024</strain>
        <tissue evidence="2">Old leaves</tissue>
    </source>
</reference>
<feature type="signal peptide" evidence="1">
    <location>
        <begin position="1"/>
        <end position="17"/>
    </location>
</feature>
<dbReference type="EMBL" id="JBBPBN010000025">
    <property type="protein sequence ID" value="KAK9009010.1"/>
    <property type="molecule type" value="Genomic_DNA"/>
</dbReference>
<organism evidence="2 3">
    <name type="scientific">Hibiscus sabdariffa</name>
    <name type="common">roselle</name>
    <dbReference type="NCBI Taxonomy" id="183260"/>
    <lineage>
        <taxon>Eukaryota</taxon>
        <taxon>Viridiplantae</taxon>
        <taxon>Streptophyta</taxon>
        <taxon>Embryophyta</taxon>
        <taxon>Tracheophyta</taxon>
        <taxon>Spermatophyta</taxon>
        <taxon>Magnoliopsida</taxon>
        <taxon>eudicotyledons</taxon>
        <taxon>Gunneridae</taxon>
        <taxon>Pentapetalae</taxon>
        <taxon>rosids</taxon>
        <taxon>malvids</taxon>
        <taxon>Malvales</taxon>
        <taxon>Malvaceae</taxon>
        <taxon>Malvoideae</taxon>
        <taxon>Hibiscus</taxon>
    </lineage>
</organism>
<protein>
    <submittedName>
        <fullName evidence="2">Uncharacterized protein</fullName>
    </submittedName>
</protein>
<feature type="chain" id="PRO_5045594744" evidence="1">
    <location>
        <begin position="18"/>
        <end position="163"/>
    </location>
</feature>
<sequence length="163" mass="18820">MLVMALTIRSTFPLVHGGILGLMEKWQHWRWNGGTQTHASKSVWEECLKSHQILQVYKAWHQVVMKTNGLQKLMDIPCIQPYINNDTKVVYINQRRQKDGQPNKSSSSMKKCETCGWQLLPGTASRFCSIQCKVNDEGIQLEQNPLSYRKKSRKGIPIRSPFF</sequence>
<keyword evidence="3" id="KW-1185">Reference proteome</keyword>
<dbReference type="PANTHER" id="PTHR31065:SF39">
    <property type="entry name" value="PLATZ TRANSCRIPTION FACTOR FAMILY PROTEIN"/>
    <property type="match status" value="1"/>
</dbReference>
<dbReference type="InterPro" id="IPR006734">
    <property type="entry name" value="PLATZ"/>
</dbReference>
<dbReference type="PANTHER" id="PTHR31065">
    <property type="entry name" value="PLATZ TRANSCRIPTION FACTOR FAMILY PROTEIN"/>
    <property type="match status" value="1"/>
</dbReference>
<dbReference type="Proteomes" id="UP001396334">
    <property type="component" value="Unassembled WGS sequence"/>
</dbReference>
<name>A0ABR2R7R6_9ROSI</name>
<evidence type="ECO:0000256" key="1">
    <source>
        <dbReference type="SAM" id="SignalP"/>
    </source>
</evidence>
<gene>
    <name evidence="2" type="ORF">V6N11_080486</name>
</gene>
<evidence type="ECO:0000313" key="3">
    <source>
        <dbReference type="Proteomes" id="UP001396334"/>
    </source>
</evidence>
<accession>A0ABR2R7R6</accession>
<proteinExistence type="predicted"/>
<keyword evidence="1" id="KW-0732">Signal</keyword>